<evidence type="ECO:0000313" key="2">
    <source>
        <dbReference type="Proteomes" id="UP000636800"/>
    </source>
</evidence>
<gene>
    <name evidence="1" type="ORF">HPP92_009481</name>
</gene>
<dbReference type="AlphaFoldDB" id="A0A835RFS7"/>
<accession>A0A835RFS7</accession>
<dbReference type="OrthoDB" id="549883at2759"/>
<sequence>MRFGQKRCVADNLLRFLQYSPKGAKPIARWNSSSRADSLIGRSAKAEEFRISLAVSGWLETTNRVTPTENAMRRPAP</sequence>
<dbReference type="EMBL" id="JADCNL010000004">
    <property type="protein sequence ID" value="KAG0485402.1"/>
    <property type="molecule type" value="Genomic_DNA"/>
</dbReference>
<name>A0A835RFS7_VANPL</name>
<evidence type="ECO:0000313" key="1">
    <source>
        <dbReference type="EMBL" id="KAG0485402.1"/>
    </source>
</evidence>
<keyword evidence="2" id="KW-1185">Reference proteome</keyword>
<dbReference type="Proteomes" id="UP000636800">
    <property type="component" value="Unassembled WGS sequence"/>
</dbReference>
<protein>
    <submittedName>
        <fullName evidence="1">Uncharacterized protein</fullName>
    </submittedName>
</protein>
<organism evidence="1 2">
    <name type="scientific">Vanilla planifolia</name>
    <name type="common">Vanilla</name>
    <dbReference type="NCBI Taxonomy" id="51239"/>
    <lineage>
        <taxon>Eukaryota</taxon>
        <taxon>Viridiplantae</taxon>
        <taxon>Streptophyta</taxon>
        <taxon>Embryophyta</taxon>
        <taxon>Tracheophyta</taxon>
        <taxon>Spermatophyta</taxon>
        <taxon>Magnoliopsida</taxon>
        <taxon>Liliopsida</taxon>
        <taxon>Asparagales</taxon>
        <taxon>Orchidaceae</taxon>
        <taxon>Vanilloideae</taxon>
        <taxon>Vanilleae</taxon>
        <taxon>Vanilla</taxon>
    </lineage>
</organism>
<comment type="caution">
    <text evidence="1">The sequence shown here is derived from an EMBL/GenBank/DDBJ whole genome shotgun (WGS) entry which is preliminary data.</text>
</comment>
<reference evidence="1 2" key="1">
    <citation type="journal article" date="2020" name="Nat. Food">
        <title>A phased Vanilla planifolia genome enables genetic improvement of flavour and production.</title>
        <authorList>
            <person name="Hasing T."/>
            <person name="Tang H."/>
            <person name="Brym M."/>
            <person name="Khazi F."/>
            <person name="Huang T."/>
            <person name="Chambers A.H."/>
        </authorList>
    </citation>
    <scope>NUCLEOTIDE SEQUENCE [LARGE SCALE GENOMIC DNA]</scope>
    <source>
        <tissue evidence="1">Leaf</tissue>
    </source>
</reference>
<proteinExistence type="predicted"/>